<comment type="caution">
    <text evidence="2">The sequence shown here is derived from an EMBL/GenBank/DDBJ whole genome shotgun (WGS) entry which is preliminary data.</text>
</comment>
<dbReference type="AlphaFoldDB" id="A0AA39YQ39"/>
<dbReference type="EMBL" id="JAULSV010000001">
    <property type="protein sequence ID" value="KAK0656626.1"/>
    <property type="molecule type" value="Genomic_DNA"/>
</dbReference>
<keyword evidence="3" id="KW-1185">Reference proteome</keyword>
<feature type="region of interest" description="Disordered" evidence="1">
    <location>
        <begin position="1"/>
        <end position="62"/>
    </location>
</feature>
<feature type="compositionally biased region" description="Polar residues" evidence="1">
    <location>
        <begin position="125"/>
        <end position="135"/>
    </location>
</feature>
<organism evidence="2 3">
    <name type="scientific">Cercophora newfieldiana</name>
    <dbReference type="NCBI Taxonomy" id="92897"/>
    <lineage>
        <taxon>Eukaryota</taxon>
        <taxon>Fungi</taxon>
        <taxon>Dikarya</taxon>
        <taxon>Ascomycota</taxon>
        <taxon>Pezizomycotina</taxon>
        <taxon>Sordariomycetes</taxon>
        <taxon>Sordariomycetidae</taxon>
        <taxon>Sordariales</taxon>
        <taxon>Lasiosphaeriaceae</taxon>
        <taxon>Cercophora</taxon>
    </lineage>
</organism>
<accession>A0AA39YQ39</accession>
<gene>
    <name evidence="2" type="ORF">B0T16DRAFT_385307</name>
</gene>
<feature type="compositionally biased region" description="Basic and acidic residues" evidence="1">
    <location>
        <begin position="161"/>
        <end position="171"/>
    </location>
</feature>
<proteinExistence type="predicted"/>
<name>A0AA39YQ39_9PEZI</name>
<evidence type="ECO:0000256" key="1">
    <source>
        <dbReference type="SAM" id="MobiDB-lite"/>
    </source>
</evidence>
<sequence length="171" mass="19100">METTLLWSLGSPASAAASKLTHTVRSPAEQEPGNECRRDLHGPYGSMDLTSPGQTRTAAETQGGCGRLGYTKRQWELLVLGIQSGVEPNIQEQRRRVPAEDQCKRPRFQHEFALSWRLRQLPESNSILPSGTPPSHRQAVQPWPKDGVPGFLQEISWSTTQERDERTGSQK</sequence>
<evidence type="ECO:0000313" key="3">
    <source>
        <dbReference type="Proteomes" id="UP001174936"/>
    </source>
</evidence>
<evidence type="ECO:0000313" key="2">
    <source>
        <dbReference type="EMBL" id="KAK0656626.1"/>
    </source>
</evidence>
<dbReference type="Proteomes" id="UP001174936">
    <property type="component" value="Unassembled WGS sequence"/>
</dbReference>
<feature type="region of interest" description="Disordered" evidence="1">
    <location>
        <begin position="125"/>
        <end position="171"/>
    </location>
</feature>
<feature type="compositionally biased region" description="Polar residues" evidence="1">
    <location>
        <begin position="48"/>
        <end position="60"/>
    </location>
</feature>
<reference evidence="2" key="1">
    <citation type="submission" date="2023-06" db="EMBL/GenBank/DDBJ databases">
        <title>Genome-scale phylogeny and comparative genomics of the fungal order Sordariales.</title>
        <authorList>
            <consortium name="Lawrence Berkeley National Laboratory"/>
            <person name="Hensen N."/>
            <person name="Bonometti L."/>
            <person name="Westerberg I."/>
            <person name="Brannstrom I.O."/>
            <person name="Guillou S."/>
            <person name="Cros-Aarteil S."/>
            <person name="Calhoun S."/>
            <person name="Haridas S."/>
            <person name="Kuo A."/>
            <person name="Mondo S."/>
            <person name="Pangilinan J."/>
            <person name="Riley R."/>
            <person name="Labutti K."/>
            <person name="Andreopoulos B."/>
            <person name="Lipzen A."/>
            <person name="Chen C."/>
            <person name="Yanf M."/>
            <person name="Daum C."/>
            <person name="Ng V."/>
            <person name="Clum A."/>
            <person name="Steindorff A."/>
            <person name="Ohm R."/>
            <person name="Martin F."/>
            <person name="Silar P."/>
            <person name="Natvig D."/>
            <person name="Lalanne C."/>
            <person name="Gautier V."/>
            <person name="Ament-Velasquez S.L."/>
            <person name="Kruys A."/>
            <person name="Hutchinson M.I."/>
            <person name="Powell A.J."/>
            <person name="Barry K."/>
            <person name="Miller A.N."/>
            <person name="Grigoriev I.V."/>
            <person name="Debuchy R."/>
            <person name="Gladieux P."/>
            <person name="Thoren M.H."/>
            <person name="Johannesson H."/>
        </authorList>
    </citation>
    <scope>NUCLEOTIDE SEQUENCE</scope>
    <source>
        <strain evidence="2">SMH2532-1</strain>
    </source>
</reference>
<protein>
    <submittedName>
        <fullName evidence="2">Uncharacterized protein</fullName>
    </submittedName>
</protein>